<organism evidence="3 5">
    <name type="scientific">Listeria farberi</name>
    <dbReference type="NCBI Taxonomy" id="2713500"/>
    <lineage>
        <taxon>Bacteria</taxon>
        <taxon>Bacillati</taxon>
        <taxon>Bacillota</taxon>
        <taxon>Bacilli</taxon>
        <taxon>Bacillales</taxon>
        <taxon>Listeriaceae</taxon>
        <taxon>Listeria</taxon>
    </lineage>
</organism>
<evidence type="ECO:0000313" key="3">
    <source>
        <dbReference type="EMBL" id="MBC2288771.1"/>
    </source>
</evidence>
<gene>
    <name evidence="2" type="ORF">HB839_14355</name>
    <name evidence="3" type="ORF">HCB47_14220</name>
</gene>
<reference evidence="4 5" key="1">
    <citation type="submission" date="2020-03" db="EMBL/GenBank/DDBJ databases">
        <title>Soil Listeria distribution.</title>
        <authorList>
            <person name="Liao J."/>
            <person name="Wiedmann M."/>
        </authorList>
    </citation>
    <scope>NUCLEOTIDE SEQUENCE [LARGE SCALE GENOMIC DNA]</scope>
    <source>
        <strain evidence="3 5">FSL L7-0072</strain>
        <strain evidence="2 4">FSL L7-1699</strain>
    </source>
</reference>
<evidence type="ECO:0000313" key="5">
    <source>
        <dbReference type="Proteomes" id="UP000558070"/>
    </source>
</evidence>
<dbReference type="AlphaFoldDB" id="A0A7X1DFV4"/>
<keyword evidence="1" id="KW-1133">Transmembrane helix</keyword>
<name>A0A7X1DFV4_9LIST</name>
<evidence type="ECO:0000256" key="1">
    <source>
        <dbReference type="SAM" id="Phobius"/>
    </source>
</evidence>
<feature type="transmembrane region" description="Helical" evidence="1">
    <location>
        <begin position="12"/>
        <end position="31"/>
    </location>
</feature>
<dbReference type="Proteomes" id="UP000558070">
    <property type="component" value="Unassembled WGS sequence"/>
</dbReference>
<sequence length="253" mass="28783">MTSGYVLKKFIMIIAILILIITIATAIFFFWRVDAEEQAPTVSKTELIESNKVWVNDQMQIPLEDNVFLSIPSPSTEATIAKNGDLIIATTNPEILNKLASSNNRYKEMKAYRLRIDAKKVSEYITNTKYRYPTTTIQKKLANYEIKSGERTIETGPKAIKVETTNKNDIKLTLETAYSSKDAEVAANIFSNKIPDEITINDNTKNLSAQKNVMIYPKSFIYDFTLQKNTMLIFKDQKEATITEPIGIEYIIK</sequence>
<keyword evidence="1" id="KW-0472">Membrane</keyword>
<dbReference type="RefSeq" id="WP_185319994.1">
    <property type="nucleotide sequence ID" value="NZ_JAARPH010000006.1"/>
</dbReference>
<keyword evidence="1" id="KW-0812">Transmembrane</keyword>
<accession>A0A7X1DFV4</accession>
<evidence type="ECO:0000313" key="4">
    <source>
        <dbReference type="Proteomes" id="UP000518829"/>
    </source>
</evidence>
<dbReference type="EMBL" id="JAARPH010000006">
    <property type="protein sequence ID" value="MBC1376710.1"/>
    <property type="molecule type" value="Genomic_DNA"/>
</dbReference>
<proteinExistence type="predicted"/>
<keyword evidence="4" id="KW-1185">Reference proteome</keyword>
<evidence type="ECO:0000313" key="2">
    <source>
        <dbReference type="EMBL" id="MBC1376710.1"/>
    </source>
</evidence>
<dbReference type="EMBL" id="JAARZO010000006">
    <property type="protein sequence ID" value="MBC2288771.1"/>
    <property type="molecule type" value="Genomic_DNA"/>
</dbReference>
<comment type="caution">
    <text evidence="3">The sequence shown here is derived from an EMBL/GenBank/DDBJ whole genome shotgun (WGS) entry which is preliminary data.</text>
</comment>
<dbReference type="Proteomes" id="UP000518829">
    <property type="component" value="Unassembled WGS sequence"/>
</dbReference>
<protein>
    <submittedName>
        <fullName evidence="3">Uncharacterized protein</fullName>
    </submittedName>
</protein>